<evidence type="ECO:0000256" key="4">
    <source>
        <dbReference type="ARBA" id="ARBA00004752"/>
    </source>
</evidence>
<dbReference type="Pfam" id="PF07478">
    <property type="entry name" value="Dala_Dala_lig_C"/>
    <property type="match status" value="1"/>
</dbReference>
<dbReference type="SUPFAM" id="SSF52440">
    <property type="entry name" value="PreATP-grasp domain"/>
    <property type="match status" value="1"/>
</dbReference>
<keyword evidence="8 18" id="KW-0436">Ligase</keyword>
<gene>
    <name evidence="18" type="primary">ddl</name>
    <name evidence="23" type="ORF">CBP51_19150</name>
</gene>
<dbReference type="AlphaFoldDB" id="A0A266Q239"/>
<dbReference type="Proteomes" id="UP000216101">
    <property type="component" value="Unassembled WGS sequence"/>
</dbReference>
<comment type="caution">
    <text evidence="23">The sequence shown here is derived from an EMBL/GenBank/DDBJ whole genome shotgun (WGS) entry which is preliminary data.</text>
</comment>
<evidence type="ECO:0000256" key="19">
    <source>
        <dbReference type="PIRSR" id="PIRSR039102-1"/>
    </source>
</evidence>
<evidence type="ECO:0000256" key="14">
    <source>
        <dbReference type="ARBA" id="ARBA00022984"/>
    </source>
</evidence>
<keyword evidence="16 18" id="KW-0961">Cell wall biogenesis/degradation</keyword>
<evidence type="ECO:0000256" key="1">
    <source>
        <dbReference type="ARBA" id="ARBA00001936"/>
    </source>
</evidence>
<dbReference type="InterPro" id="IPR000291">
    <property type="entry name" value="D-Ala_lig_Van_CS"/>
</dbReference>
<dbReference type="NCBIfam" id="TIGR01205">
    <property type="entry name" value="D_ala_D_alaTIGR"/>
    <property type="match status" value="1"/>
</dbReference>
<comment type="function">
    <text evidence="2 18">Cell wall formation.</text>
</comment>
<dbReference type="InterPro" id="IPR011095">
    <property type="entry name" value="Dala_Dala_lig_C"/>
</dbReference>
<evidence type="ECO:0000256" key="6">
    <source>
        <dbReference type="ARBA" id="ARBA00012216"/>
    </source>
</evidence>
<keyword evidence="11 21" id="KW-0067">ATP-binding</keyword>
<evidence type="ECO:0000256" key="15">
    <source>
        <dbReference type="ARBA" id="ARBA00023211"/>
    </source>
</evidence>
<dbReference type="PIRSF" id="PIRSF039102">
    <property type="entry name" value="Ddl/VanB"/>
    <property type="match status" value="1"/>
</dbReference>
<dbReference type="PROSITE" id="PS00843">
    <property type="entry name" value="DALA_DALA_LIGASE_1"/>
    <property type="match status" value="1"/>
</dbReference>
<feature type="domain" description="ATP-grasp" evidence="22">
    <location>
        <begin position="121"/>
        <end position="316"/>
    </location>
</feature>
<feature type="active site" evidence="19">
    <location>
        <position position="163"/>
    </location>
</feature>
<evidence type="ECO:0000256" key="18">
    <source>
        <dbReference type="HAMAP-Rule" id="MF_00047"/>
    </source>
</evidence>
<keyword evidence="7 18" id="KW-0963">Cytoplasm</keyword>
<feature type="active site" evidence="19">
    <location>
        <position position="294"/>
    </location>
</feature>
<feature type="binding site" evidence="20">
    <location>
        <position position="283"/>
    </location>
    <ligand>
        <name>Mg(2+)</name>
        <dbReference type="ChEBI" id="CHEBI:18420"/>
        <label>2</label>
    </ligand>
</feature>
<comment type="subcellular location">
    <subcellularLocation>
        <location evidence="3 18">Cytoplasm</location>
    </subcellularLocation>
</comment>
<evidence type="ECO:0000256" key="12">
    <source>
        <dbReference type="ARBA" id="ARBA00022842"/>
    </source>
</evidence>
<dbReference type="SUPFAM" id="SSF56059">
    <property type="entry name" value="Glutathione synthetase ATP-binding domain-like"/>
    <property type="match status" value="1"/>
</dbReference>
<dbReference type="Gene3D" id="3.30.1490.20">
    <property type="entry name" value="ATP-grasp fold, A domain"/>
    <property type="match status" value="1"/>
</dbReference>
<dbReference type="GO" id="GO:0005829">
    <property type="term" value="C:cytosol"/>
    <property type="evidence" value="ECO:0007669"/>
    <property type="project" value="TreeGrafter"/>
</dbReference>
<proteinExistence type="inferred from homology"/>
<dbReference type="PANTHER" id="PTHR23132">
    <property type="entry name" value="D-ALANINE--D-ALANINE LIGASE"/>
    <property type="match status" value="1"/>
</dbReference>
<name>A0A266Q239_9GAMM</name>
<dbReference type="Gene3D" id="3.40.50.20">
    <property type="match status" value="1"/>
</dbReference>
<organism evidence="23 24">
    <name type="scientific">Cellvibrio mixtus</name>
    <dbReference type="NCBI Taxonomy" id="39650"/>
    <lineage>
        <taxon>Bacteria</taxon>
        <taxon>Pseudomonadati</taxon>
        <taxon>Pseudomonadota</taxon>
        <taxon>Gammaproteobacteria</taxon>
        <taxon>Cellvibrionales</taxon>
        <taxon>Cellvibrionaceae</taxon>
        <taxon>Cellvibrio</taxon>
    </lineage>
</organism>
<dbReference type="EC" id="6.3.2.4" evidence="6 18"/>
<evidence type="ECO:0000256" key="20">
    <source>
        <dbReference type="PIRSR" id="PIRSR039102-3"/>
    </source>
</evidence>
<evidence type="ECO:0000256" key="3">
    <source>
        <dbReference type="ARBA" id="ARBA00004496"/>
    </source>
</evidence>
<keyword evidence="14 18" id="KW-0573">Peptidoglycan synthesis</keyword>
<dbReference type="EMBL" id="NHNI01000003">
    <property type="protein sequence ID" value="OZY83923.1"/>
    <property type="molecule type" value="Genomic_DNA"/>
</dbReference>
<dbReference type="InterPro" id="IPR016185">
    <property type="entry name" value="PreATP-grasp_dom_sf"/>
</dbReference>
<feature type="binding site" evidence="20">
    <location>
        <position position="270"/>
    </location>
    <ligand>
        <name>Mg(2+)</name>
        <dbReference type="ChEBI" id="CHEBI:18420"/>
        <label>1</label>
    </ligand>
</feature>
<comment type="cofactor">
    <cofactor evidence="20">
        <name>Mg(2+)</name>
        <dbReference type="ChEBI" id="CHEBI:18420"/>
    </cofactor>
    <cofactor evidence="20">
        <name>Mn(2+)</name>
        <dbReference type="ChEBI" id="CHEBI:29035"/>
    </cofactor>
    <text evidence="20">Binds 2 magnesium or manganese ions per subunit.</text>
</comment>
<dbReference type="InterPro" id="IPR011127">
    <property type="entry name" value="Dala_Dala_lig_N"/>
</dbReference>
<dbReference type="UniPathway" id="UPA00219"/>
<comment type="pathway">
    <text evidence="4 18">Cell wall biogenesis; peptidoglycan biosynthesis.</text>
</comment>
<evidence type="ECO:0000313" key="23">
    <source>
        <dbReference type="EMBL" id="OZY83923.1"/>
    </source>
</evidence>
<dbReference type="NCBIfam" id="NF002378">
    <property type="entry name" value="PRK01372.1"/>
    <property type="match status" value="1"/>
</dbReference>
<dbReference type="FunFam" id="3.30.470.20:FF:000008">
    <property type="entry name" value="D-alanine--D-alanine ligase"/>
    <property type="match status" value="1"/>
</dbReference>
<evidence type="ECO:0000256" key="5">
    <source>
        <dbReference type="ARBA" id="ARBA00010871"/>
    </source>
</evidence>
<dbReference type="PANTHER" id="PTHR23132:SF23">
    <property type="entry name" value="D-ALANINE--D-ALANINE LIGASE B"/>
    <property type="match status" value="1"/>
</dbReference>
<evidence type="ECO:0000313" key="24">
    <source>
        <dbReference type="Proteomes" id="UP000216101"/>
    </source>
</evidence>
<comment type="similarity">
    <text evidence="5 18">Belongs to the D-alanine--D-alanine ligase family.</text>
</comment>
<keyword evidence="24" id="KW-1185">Reference proteome</keyword>
<dbReference type="InterPro" id="IPR005905">
    <property type="entry name" value="D_ala_D_ala"/>
</dbReference>
<dbReference type="GO" id="GO:0009252">
    <property type="term" value="P:peptidoglycan biosynthetic process"/>
    <property type="evidence" value="ECO:0007669"/>
    <property type="project" value="UniProtKB-UniRule"/>
</dbReference>
<accession>A0A266Q239</accession>
<evidence type="ECO:0000256" key="16">
    <source>
        <dbReference type="ARBA" id="ARBA00023316"/>
    </source>
</evidence>
<dbReference type="GO" id="GO:0008716">
    <property type="term" value="F:D-alanine-D-alanine ligase activity"/>
    <property type="evidence" value="ECO:0007669"/>
    <property type="project" value="UniProtKB-UniRule"/>
</dbReference>
<dbReference type="GO" id="GO:0005524">
    <property type="term" value="F:ATP binding"/>
    <property type="evidence" value="ECO:0007669"/>
    <property type="project" value="UniProtKB-UniRule"/>
</dbReference>
<evidence type="ECO:0000256" key="13">
    <source>
        <dbReference type="ARBA" id="ARBA00022960"/>
    </source>
</evidence>
<evidence type="ECO:0000256" key="10">
    <source>
        <dbReference type="ARBA" id="ARBA00022741"/>
    </source>
</evidence>
<dbReference type="GO" id="GO:0071555">
    <property type="term" value="P:cell wall organization"/>
    <property type="evidence" value="ECO:0007669"/>
    <property type="project" value="UniProtKB-KW"/>
</dbReference>
<dbReference type="InterPro" id="IPR011761">
    <property type="entry name" value="ATP-grasp"/>
</dbReference>
<dbReference type="GO" id="GO:0046872">
    <property type="term" value="F:metal ion binding"/>
    <property type="evidence" value="ECO:0007669"/>
    <property type="project" value="UniProtKB-KW"/>
</dbReference>
<reference evidence="24" key="1">
    <citation type="submission" date="2017-05" db="EMBL/GenBank/DDBJ databases">
        <authorList>
            <person name="Barney B.M."/>
        </authorList>
    </citation>
    <scope>NUCLEOTIDE SEQUENCE [LARGE SCALE GENOMIC DNA]</scope>
    <source>
        <strain evidence="24">PSBB022</strain>
    </source>
</reference>
<evidence type="ECO:0000256" key="2">
    <source>
        <dbReference type="ARBA" id="ARBA00003921"/>
    </source>
</evidence>
<dbReference type="InterPro" id="IPR013815">
    <property type="entry name" value="ATP_grasp_subdomain_1"/>
</dbReference>
<feature type="binding site" evidence="20">
    <location>
        <position position="283"/>
    </location>
    <ligand>
        <name>Mg(2+)</name>
        <dbReference type="ChEBI" id="CHEBI:18420"/>
        <label>1</label>
    </ligand>
</feature>
<feature type="active site" evidence="19">
    <location>
        <position position="29"/>
    </location>
</feature>
<keyword evidence="15 20" id="KW-0464">Manganese</keyword>
<sequence>MQAVKLPVDEALKKQIGRVGVLFGGLSAEREISLQSGAAVIAALVEAGIEHVAIDMGHNIIADIQAAKIDRAFLILHGPGGEDGRIQALLEFLNIPYTGSDVQSSALAMDKLRTKQLWRGVDINGKQGLPTPEFAVLNGNSNFAQVLAHLGGDVMVKPANEGSSIGMSRVNTAADLEAAFNKAAQYQGSVLVERLIVGGEYTVAILDGEALPPIKLETDHSFYDFNAKYIAEDTRYLCPCGLSAEKEQELKNLALNAFRTVGCRGWGRVDVMADQQQNFYLLEVNTAPGMTSHSLVPMAAKAVGLSFTELVLTILRASVKDKA</sequence>
<dbReference type="Pfam" id="PF01820">
    <property type="entry name" value="Dala_Dala_lig_N"/>
    <property type="match status" value="1"/>
</dbReference>
<dbReference type="PROSITE" id="PS00844">
    <property type="entry name" value="DALA_DALA_LIGASE_2"/>
    <property type="match status" value="1"/>
</dbReference>
<protein>
    <recommendedName>
        <fullName evidence="6 18">D-alanine--D-alanine ligase</fullName>
        <ecNumber evidence="6 18">6.3.2.4</ecNumber>
    </recommendedName>
    <alternativeName>
        <fullName evidence="18">D-Ala-D-Ala ligase</fullName>
    </alternativeName>
    <alternativeName>
        <fullName evidence="18">D-alanylalanine synthetase</fullName>
    </alternativeName>
</protein>
<evidence type="ECO:0000259" key="22">
    <source>
        <dbReference type="PROSITE" id="PS50975"/>
    </source>
</evidence>
<evidence type="ECO:0000256" key="8">
    <source>
        <dbReference type="ARBA" id="ARBA00022598"/>
    </source>
</evidence>
<evidence type="ECO:0000256" key="7">
    <source>
        <dbReference type="ARBA" id="ARBA00022490"/>
    </source>
</evidence>
<dbReference type="PROSITE" id="PS50975">
    <property type="entry name" value="ATP_GRASP"/>
    <property type="match status" value="1"/>
</dbReference>
<comment type="catalytic activity">
    <reaction evidence="17 18">
        <text>2 D-alanine + ATP = D-alanyl-D-alanine + ADP + phosphate + H(+)</text>
        <dbReference type="Rhea" id="RHEA:11224"/>
        <dbReference type="ChEBI" id="CHEBI:15378"/>
        <dbReference type="ChEBI" id="CHEBI:30616"/>
        <dbReference type="ChEBI" id="CHEBI:43474"/>
        <dbReference type="ChEBI" id="CHEBI:57416"/>
        <dbReference type="ChEBI" id="CHEBI:57822"/>
        <dbReference type="ChEBI" id="CHEBI:456216"/>
        <dbReference type="EC" id="6.3.2.4"/>
    </reaction>
</comment>
<keyword evidence="9 20" id="KW-0479">Metal-binding</keyword>
<comment type="cofactor">
    <cofactor evidence="1">
        <name>Mn(2+)</name>
        <dbReference type="ChEBI" id="CHEBI:29035"/>
    </cofactor>
</comment>
<evidence type="ECO:0000256" key="17">
    <source>
        <dbReference type="ARBA" id="ARBA00047614"/>
    </source>
</evidence>
<evidence type="ECO:0000256" key="9">
    <source>
        <dbReference type="ARBA" id="ARBA00022723"/>
    </source>
</evidence>
<evidence type="ECO:0000256" key="21">
    <source>
        <dbReference type="PROSITE-ProRule" id="PRU00409"/>
    </source>
</evidence>
<dbReference type="HAMAP" id="MF_00047">
    <property type="entry name" value="Dala_Dala_lig"/>
    <property type="match status" value="1"/>
</dbReference>
<dbReference type="GO" id="GO:0008360">
    <property type="term" value="P:regulation of cell shape"/>
    <property type="evidence" value="ECO:0007669"/>
    <property type="project" value="UniProtKB-KW"/>
</dbReference>
<feature type="binding site" evidence="20">
    <location>
        <position position="285"/>
    </location>
    <ligand>
        <name>Mg(2+)</name>
        <dbReference type="ChEBI" id="CHEBI:18420"/>
        <label>2</label>
    </ligand>
</feature>
<dbReference type="RefSeq" id="WP_094986186.1">
    <property type="nucleotide sequence ID" value="NZ_NHNI01000003.1"/>
</dbReference>
<dbReference type="Gene3D" id="3.30.470.20">
    <property type="entry name" value="ATP-grasp fold, B domain"/>
    <property type="match status" value="1"/>
</dbReference>
<dbReference type="STRING" id="1209072.GCA_000766945_01283"/>
<keyword evidence="13 18" id="KW-0133">Cell shape</keyword>
<keyword evidence="12 20" id="KW-0460">Magnesium</keyword>
<evidence type="ECO:0000256" key="11">
    <source>
        <dbReference type="ARBA" id="ARBA00022840"/>
    </source>
</evidence>
<keyword evidence="10 21" id="KW-0547">Nucleotide-binding</keyword>